<sequence>MNGTLRRYIMALRIKELTEVLDRMGMRKVGRKAELQERVASVFAVDASRCARPAALPDLRPPPPLPPLHPQQQWQQRQQQRQQQQAQQQQQQQHMHARVAMAKRYVEEAYCRMVGCPYTPADATPTAGGAGGAAPPAPAAAAAAAVTPPGGGTQHAPKRQRVGGAAAAGVDGGDDLLALAFDELIGAASGGTSIRCLCGSGVERGAMVQCDAPQCHVWQHSDCVAAPPAPAGLGPAPPHFCERCRVARADPFWEVYDATIFAALRVQPTGRSVQQGTQVTPICSTGERSFYVSPQQLDLVRSRGPEFRLQVVAVQLDDANAFRQPVRVYGRGSNYKLGPNQRDDAVDVSRLVVQGRNTLLFSCQDARPFALSLVMVRQRSMQQVKVRSPPPPKPPPAGRLGMVSMWYAMREALAIVGEEGLEAMWDRHMQAHQALWEGLRPLGLEPFVADERERLITVNTIKVPEGADFAALSALAMSKYALEISGGLGPSAGKVWRVGLMGANAHPANVQLVVAAFREGLAAQGLRPDAAAHTQKGDGAAAATAVKSA</sequence>
<evidence type="ECO:0000259" key="7">
    <source>
        <dbReference type="PROSITE" id="PS50800"/>
    </source>
</evidence>
<comment type="cofactor">
    <cofactor evidence="1">
        <name>pyridoxal 5'-phosphate</name>
        <dbReference type="ChEBI" id="CHEBI:597326"/>
    </cofactor>
</comment>
<keyword evidence="4" id="KW-0862">Zinc</keyword>
<evidence type="ECO:0000256" key="5">
    <source>
        <dbReference type="ARBA" id="ARBA00022898"/>
    </source>
</evidence>
<dbReference type="InterPro" id="IPR011011">
    <property type="entry name" value="Znf_FYVE_PHD"/>
</dbReference>
<feature type="compositionally biased region" description="Low complexity" evidence="6">
    <location>
        <begin position="70"/>
        <end position="93"/>
    </location>
</feature>
<dbReference type="InterPro" id="IPR015422">
    <property type="entry name" value="PyrdxlP-dep_Trfase_small"/>
</dbReference>
<dbReference type="InterPro" id="IPR019787">
    <property type="entry name" value="Znf_PHD-finger"/>
</dbReference>
<dbReference type="OrthoDB" id="28127at2759"/>
<comment type="caution">
    <text evidence="8">The sequence shown here is derived from an EMBL/GenBank/DDBJ whole genome shotgun (WGS) entry which is preliminary data.</text>
</comment>
<feature type="compositionally biased region" description="Pro residues" evidence="6">
    <location>
        <begin position="59"/>
        <end position="69"/>
    </location>
</feature>
<dbReference type="Pfam" id="PF00628">
    <property type="entry name" value="PHD"/>
    <property type="match status" value="1"/>
</dbReference>
<organism evidence="8 9">
    <name type="scientific">Raphidocelis subcapitata</name>
    <dbReference type="NCBI Taxonomy" id="307507"/>
    <lineage>
        <taxon>Eukaryota</taxon>
        <taxon>Viridiplantae</taxon>
        <taxon>Chlorophyta</taxon>
        <taxon>core chlorophytes</taxon>
        <taxon>Chlorophyceae</taxon>
        <taxon>CS clade</taxon>
        <taxon>Sphaeropleales</taxon>
        <taxon>Selenastraceae</taxon>
        <taxon>Raphidocelis</taxon>
    </lineage>
</organism>
<accession>A0A2V0P700</accession>
<dbReference type="GO" id="GO:0019265">
    <property type="term" value="P:glycine biosynthetic process, by transamination of glyoxylate"/>
    <property type="evidence" value="ECO:0007669"/>
    <property type="project" value="TreeGrafter"/>
</dbReference>
<dbReference type="STRING" id="307507.A0A2V0P700"/>
<dbReference type="GO" id="GO:0008453">
    <property type="term" value="F:alanine-glyoxylate transaminase activity"/>
    <property type="evidence" value="ECO:0007669"/>
    <property type="project" value="TreeGrafter"/>
</dbReference>
<evidence type="ECO:0000256" key="4">
    <source>
        <dbReference type="ARBA" id="ARBA00022833"/>
    </source>
</evidence>
<feature type="region of interest" description="Disordered" evidence="6">
    <location>
        <begin position="54"/>
        <end position="95"/>
    </location>
</feature>
<dbReference type="PANTHER" id="PTHR21152:SF40">
    <property type="entry name" value="ALANINE--GLYOXYLATE AMINOTRANSFERASE"/>
    <property type="match status" value="1"/>
</dbReference>
<dbReference type="SUPFAM" id="SSF68906">
    <property type="entry name" value="SAP domain"/>
    <property type="match status" value="1"/>
</dbReference>
<dbReference type="Proteomes" id="UP000247498">
    <property type="component" value="Unassembled WGS sequence"/>
</dbReference>
<keyword evidence="5" id="KW-0663">Pyridoxal phosphate</keyword>
<evidence type="ECO:0000313" key="9">
    <source>
        <dbReference type="Proteomes" id="UP000247498"/>
    </source>
</evidence>
<dbReference type="SMART" id="SM00249">
    <property type="entry name" value="PHD"/>
    <property type="match status" value="1"/>
</dbReference>
<dbReference type="GO" id="GO:0005777">
    <property type="term" value="C:peroxisome"/>
    <property type="evidence" value="ECO:0007669"/>
    <property type="project" value="TreeGrafter"/>
</dbReference>
<dbReference type="GO" id="GO:0008270">
    <property type="term" value="F:zinc ion binding"/>
    <property type="evidence" value="ECO:0007669"/>
    <property type="project" value="UniProtKB-KW"/>
</dbReference>
<dbReference type="PANTHER" id="PTHR21152">
    <property type="entry name" value="AMINOTRANSFERASE CLASS V"/>
    <property type="match status" value="1"/>
</dbReference>
<dbReference type="SUPFAM" id="SSF57903">
    <property type="entry name" value="FYVE/PHD zinc finger"/>
    <property type="match status" value="1"/>
</dbReference>
<evidence type="ECO:0000256" key="1">
    <source>
        <dbReference type="ARBA" id="ARBA00001933"/>
    </source>
</evidence>
<dbReference type="InterPro" id="IPR036361">
    <property type="entry name" value="SAP_dom_sf"/>
</dbReference>
<name>A0A2V0P700_9CHLO</name>
<dbReference type="InParanoid" id="A0A2V0P700"/>
<dbReference type="EMBL" id="BDRX01000036">
    <property type="protein sequence ID" value="GBF92967.1"/>
    <property type="molecule type" value="Genomic_DNA"/>
</dbReference>
<dbReference type="Gene3D" id="3.90.1150.10">
    <property type="entry name" value="Aspartate Aminotransferase, domain 1"/>
    <property type="match status" value="1"/>
</dbReference>
<dbReference type="Gene3D" id="3.30.40.10">
    <property type="entry name" value="Zinc/RING finger domain, C3HC4 (zinc finger)"/>
    <property type="match status" value="1"/>
</dbReference>
<evidence type="ECO:0000256" key="2">
    <source>
        <dbReference type="ARBA" id="ARBA00022723"/>
    </source>
</evidence>
<protein>
    <recommendedName>
        <fullName evidence="7">SAP domain-containing protein</fullName>
    </recommendedName>
</protein>
<evidence type="ECO:0000313" key="8">
    <source>
        <dbReference type="EMBL" id="GBF92967.1"/>
    </source>
</evidence>
<keyword evidence="9" id="KW-1185">Reference proteome</keyword>
<evidence type="ECO:0000256" key="6">
    <source>
        <dbReference type="SAM" id="MobiDB-lite"/>
    </source>
</evidence>
<dbReference type="SUPFAM" id="SSF53383">
    <property type="entry name" value="PLP-dependent transferases"/>
    <property type="match status" value="1"/>
</dbReference>
<gene>
    <name evidence="8" type="ORF">Rsub_05803</name>
</gene>
<dbReference type="PROSITE" id="PS50800">
    <property type="entry name" value="SAP"/>
    <property type="match status" value="1"/>
</dbReference>
<feature type="domain" description="SAP" evidence="7">
    <location>
        <begin position="9"/>
        <end position="43"/>
    </location>
</feature>
<proteinExistence type="predicted"/>
<keyword evidence="3" id="KW-0863">Zinc-finger</keyword>
<dbReference type="AlphaFoldDB" id="A0A2V0P700"/>
<dbReference type="InterPro" id="IPR015424">
    <property type="entry name" value="PyrdxlP-dep_Trfase"/>
</dbReference>
<reference evidence="8 9" key="1">
    <citation type="journal article" date="2018" name="Sci. Rep.">
        <title>Raphidocelis subcapitata (=Pseudokirchneriella subcapitata) provides an insight into genome evolution and environmental adaptations in the Sphaeropleales.</title>
        <authorList>
            <person name="Suzuki S."/>
            <person name="Yamaguchi H."/>
            <person name="Nakajima N."/>
            <person name="Kawachi M."/>
        </authorList>
    </citation>
    <scope>NUCLEOTIDE SEQUENCE [LARGE SCALE GENOMIC DNA]</scope>
    <source>
        <strain evidence="8 9">NIES-35</strain>
    </source>
</reference>
<keyword evidence="2" id="KW-0479">Metal-binding</keyword>
<dbReference type="InterPro" id="IPR003034">
    <property type="entry name" value="SAP_dom"/>
</dbReference>
<dbReference type="InterPro" id="IPR013083">
    <property type="entry name" value="Znf_RING/FYVE/PHD"/>
</dbReference>
<dbReference type="Gene3D" id="1.10.720.30">
    <property type="entry name" value="SAP domain"/>
    <property type="match status" value="1"/>
</dbReference>
<evidence type="ECO:0000256" key="3">
    <source>
        <dbReference type="ARBA" id="ARBA00022771"/>
    </source>
</evidence>
<dbReference type="GO" id="GO:0004760">
    <property type="term" value="F:L-serine-pyruvate transaminase activity"/>
    <property type="evidence" value="ECO:0007669"/>
    <property type="project" value="TreeGrafter"/>
</dbReference>
<dbReference type="InterPro" id="IPR001965">
    <property type="entry name" value="Znf_PHD"/>
</dbReference>